<evidence type="ECO:0008006" key="3">
    <source>
        <dbReference type="Google" id="ProtNLM"/>
    </source>
</evidence>
<dbReference type="InterPro" id="IPR029058">
    <property type="entry name" value="AB_hydrolase_fold"/>
</dbReference>
<evidence type="ECO:0000313" key="2">
    <source>
        <dbReference type="Proteomes" id="UP000321040"/>
    </source>
</evidence>
<accession>A0ABQ0XPN7</accession>
<proteinExistence type="predicted"/>
<evidence type="ECO:0000313" key="1">
    <source>
        <dbReference type="EMBL" id="GEP81649.1"/>
    </source>
</evidence>
<dbReference type="Proteomes" id="UP000321040">
    <property type="component" value="Unassembled WGS sequence"/>
</dbReference>
<reference evidence="1 2" key="1">
    <citation type="submission" date="2019-07" db="EMBL/GenBank/DDBJ databases">
        <title>Whole genome shotgun sequence of Staphylococcus kloosii NBRC 109624.</title>
        <authorList>
            <person name="Hosoyama A."/>
            <person name="Uohara A."/>
            <person name="Ohji S."/>
            <person name="Ichikawa N."/>
        </authorList>
    </citation>
    <scope>NUCLEOTIDE SEQUENCE [LARGE SCALE GENOMIC DNA]</scope>
    <source>
        <strain evidence="1 2">NBRC 109624</strain>
    </source>
</reference>
<keyword evidence="2" id="KW-1185">Reference proteome</keyword>
<dbReference type="RefSeq" id="WP_233432427.1">
    <property type="nucleotide sequence ID" value="NZ_BKAQ01000006.1"/>
</dbReference>
<protein>
    <recommendedName>
        <fullName evidence="3">Esterase</fullName>
    </recommendedName>
</protein>
<comment type="caution">
    <text evidence="1">The sequence shown here is derived from an EMBL/GenBank/DDBJ whole genome shotgun (WGS) entry which is preliminary data.</text>
</comment>
<dbReference type="SUPFAM" id="SSF53474">
    <property type="entry name" value="alpha/beta-Hydrolases"/>
    <property type="match status" value="1"/>
</dbReference>
<dbReference type="Gene3D" id="3.40.50.1820">
    <property type="entry name" value="alpha/beta hydrolase"/>
    <property type="match status" value="1"/>
</dbReference>
<name>A0ABQ0XPN7_9STAP</name>
<dbReference type="EMBL" id="BKAQ01000006">
    <property type="protein sequence ID" value="GEP81649.1"/>
    <property type="molecule type" value="Genomic_DNA"/>
</dbReference>
<organism evidence="1 2">
    <name type="scientific">Staphylococcus kloosii</name>
    <dbReference type="NCBI Taxonomy" id="29384"/>
    <lineage>
        <taxon>Bacteria</taxon>
        <taxon>Bacillati</taxon>
        <taxon>Bacillota</taxon>
        <taxon>Bacilli</taxon>
        <taxon>Bacillales</taxon>
        <taxon>Staphylococcaceae</taxon>
        <taxon>Staphylococcus</taxon>
    </lineage>
</organism>
<sequence length="263" mass="29856">MKKFAIAILITMTMCLAIVLSILIEKRLPLTNFTSHNNTRHFEASNGLSGRYHIYPAIHAKGVLLWLHGDGAYEFKYPNSKRYLGGELGIKEIARQHNLTLIVPKTPSKDETWWTNGVPNSIYLTELINSIPNHQHLWICGFSGGAEITTYWLLEKLPNMNVKSGGAIIFSGGGSPKIKGITHTLPKDKYVKQSYPLTWLVGEYDDGTTSSDNFNALKLSKQGYDFYRQQGWDTKRYIIPKFHHVLTKNNRGIYGQLLHNHLN</sequence>
<gene>
    <name evidence="1" type="ORF">SKL01_08270</name>
</gene>
<dbReference type="GeneID" id="69905347"/>